<reference evidence="2 3" key="1">
    <citation type="submission" date="2017-08" db="EMBL/GenBank/DDBJ databases">
        <title>Infants hospitalized years apart are colonized by the same room-sourced microbial strains.</title>
        <authorList>
            <person name="Brooks B."/>
            <person name="Olm M.R."/>
            <person name="Firek B.A."/>
            <person name="Baker R."/>
            <person name="Thomas B.C."/>
            <person name="Morowitz M.J."/>
            <person name="Banfield J.F."/>
        </authorList>
    </citation>
    <scope>NUCLEOTIDE SEQUENCE [LARGE SCALE GENOMIC DNA]</scope>
    <source>
        <strain evidence="2">S2_018_000_R2_101</strain>
    </source>
</reference>
<protein>
    <submittedName>
        <fullName evidence="2">Uncharacterized protein</fullName>
    </submittedName>
</protein>
<dbReference type="AlphaFoldDB" id="A0A2W5C1J0"/>
<comment type="caution">
    <text evidence="2">The sequence shown here is derived from an EMBL/GenBank/DDBJ whole genome shotgun (WGS) entry which is preliminary data.</text>
</comment>
<evidence type="ECO:0000313" key="2">
    <source>
        <dbReference type="EMBL" id="PZO89171.1"/>
    </source>
</evidence>
<feature type="signal peptide" evidence="1">
    <location>
        <begin position="1"/>
        <end position="20"/>
    </location>
</feature>
<dbReference type="EMBL" id="QFNN01000070">
    <property type="protein sequence ID" value="PZO89171.1"/>
    <property type="molecule type" value="Genomic_DNA"/>
</dbReference>
<proteinExistence type="predicted"/>
<feature type="chain" id="PRO_5016143903" evidence="1">
    <location>
        <begin position="21"/>
        <end position="96"/>
    </location>
</feature>
<organism evidence="2 3">
    <name type="scientific">Sphingomonas sanxanigenens</name>
    <dbReference type="NCBI Taxonomy" id="397260"/>
    <lineage>
        <taxon>Bacteria</taxon>
        <taxon>Pseudomonadati</taxon>
        <taxon>Pseudomonadota</taxon>
        <taxon>Alphaproteobacteria</taxon>
        <taxon>Sphingomonadales</taxon>
        <taxon>Sphingomonadaceae</taxon>
        <taxon>Sphingomonas</taxon>
    </lineage>
</organism>
<accession>A0A2W5C1J0</accession>
<name>A0A2W5C1J0_9SPHN</name>
<gene>
    <name evidence="2" type="ORF">DI623_11130</name>
</gene>
<evidence type="ECO:0000313" key="3">
    <source>
        <dbReference type="Proteomes" id="UP000249066"/>
    </source>
</evidence>
<evidence type="ECO:0000256" key="1">
    <source>
        <dbReference type="SAM" id="SignalP"/>
    </source>
</evidence>
<dbReference type="Proteomes" id="UP000249066">
    <property type="component" value="Unassembled WGS sequence"/>
</dbReference>
<keyword evidence="1" id="KW-0732">Signal</keyword>
<sequence length="96" mass="10072">MLTITTALLGLAAVSAPALAAPGDRTFQHDGNTYVYHVENKGELKLIAGKTYPSGESFSFVVRGDHVNGQIGARNVSFSLDDVQPGVAGEIKVSAR</sequence>